<feature type="region of interest" description="Disordered" evidence="2">
    <location>
        <begin position="1"/>
        <end position="21"/>
    </location>
</feature>
<dbReference type="AlphaFoldDB" id="A0A819EEQ4"/>
<organism evidence="3 4">
    <name type="scientific">Rotaria sordida</name>
    <dbReference type="NCBI Taxonomy" id="392033"/>
    <lineage>
        <taxon>Eukaryota</taxon>
        <taxon>Metazoa</taxon>
        <taxon>Spiralia</taxon>
        <taxon>Gnathifera</taxon>
        <taxon>Rotifera</taxon>
        <taxon>Eurotatoria</taxon>
        <taxon>Bdelloidea</taxon>
        <taxon>Philodinida</taxon>
        <taxon>Philodinidae</taxon>
        <taxon>Rotaria</taxon>
    </lineage>
</organism>
<feature type="compositionally biased region" description="Polar residues" evidence="2">
    <location>
        <begin position="1"/>
        <end position="20"/>
    </location>
</feature>
<accession>A0A819EEQ4</accession>
<name>A0A819EEQ4_9BILA</name>
<feature type="region of interest" description="Disordered" evidence="2">
    <location>
        <begin position="93"/>
        <end position="114"/>
    </location>
</feature>
<dbReference type="Proteomes" id="UP000663836">
    <property type="component" value="Unassembled WGS sequence"/>
</dbReference>
<evidence type="ECO:0000256" key="2">
    <source>
        <dbReference type="SAM" id="MobiDB-lite"/>
    </source>
</evidence>
<feature type="coiled-coil region" evidence="1">
    <location>
        <begin position="350"/>
        <end position="413"/>
    </location>
</feature>
<feature type="compositionally biased region" description="Polar residues" evidence="2">
    <location>
        <begin position="93"/>
        <end position="108"/>
    </location>
</feature>
<gene>
    <name evidence="3" type="ORF">JBS370_LOCUS18099</name>
</gene>
<comment type="caution">
    <text evidence="3">The sequence shown here is derived from an EMBL/GenBank/DDBJ whole genome shotgun (WGS) entry which is preliminary data.</text>
</comment>
<dbReference type="EMBL" id="CAJOBD010002016">
    <property type="protein sequence ID" value="CAF3848435.1"/>
    <property type="molecule type" value="Genomic_DNA"/>
</dbReference>
<reference evidence="3" key="1">
    <citation type="submission" date="2021-02" db="EMBL/GenBank/DDBJ databases">
        <authorList>
            <person name="Nowell W R."/>
        </authorList>
    </citation>
    <scope>NUCLEOTIDE SEQUENCE</scope>
</reference>
<sequence length="439" mass="51618">MANTNQNTHSTVNKLSNNSKPFDDMFDTIDETNDGLQFSTDVLNQYYLTGQLKSMIYEEEIIQYDILNDSDYVELVQEEEQQDDETILSQKLSQLSTKDQHEINSSNTSDKKRRLNIVASPNLNSKKMKISDNDSDEDNDFNDNYTIQNQIPNYLSMNNKTFLRIIKNIIKNIESISMNDIQKLALLMHQVATLRLQREITTIYLQSVTDTLMEPDNDLIEVDRRVWPIQVQSLMLTDKKAKSKTTTETNQDDQQAACENLLRERLEEIDLEIDLSQGELIQKKNFLLEFTYDMDEALGIYVQEYGIKPLEMKHQLKKAIVMYNYLTEILERKYLHESPNQYQMEVAKRLINLRRDLEKSKRALLELKQAVTFNKSSISFDSIQISMPTLNDINIKNDKVQQQQQLLNKYERQIRYKKLDLLAIHILEAEQTYYRFQNL</sequence>
<proteinExistence type="predicted"/>
<evidence type="ECO:0000256" key="1">
    <source>
        <dbReference type="SAM" id="Coils"/>
    </source>
</evidence>
<keyword evidence="1" id="KW-0175">Coiled coil</keyword>
<evidence type="ECO:0000313" key="3">
    <source>
        <dbReference type="EMBL" id="CAF3848435.1"/>
    </source>
</evidence>
<evidence type="ECO:0000313" key="4">
    <source>
        <dbReference type="Proteomes" id="UP000663836"/>
    </source>
</evidence>
<protein>
    <submittedName>
        <fullName evidence="3">Uncharacterized protein</fullName>
    </submittedName>
</protein>
<feature type="non-terminal residue" evidence="3">
    <location>
        <position position="1"/>
    </location>
</feature>